<evidence type="ECO:0000256" key="1">
    <source>
        <dbReference type="ARBA" id="ARBA00004141"/>
    </source>
</evidence>
<evidence type="ECO:0000256" key="8">
    <source>
        <dbReference type="SAM" id="MobiDB-lite"/>
    </source>
</evidence>
<keyword evidence="3 9" id="KW-0812">Transmembrane</keyword>
<evidence type="ECO:0000259" key="10">
    <source>
        <dbReference type="Pfam" id="PF01545"/>
    </source>
</evidence>
<feature type="transmembrane region" description="Helical" evidence="9">
    <location>
        <begin position="70"/>
        <end position="91"/>
    </location>
</feature>
<keyword evidence="7 9" id="KW-0472">Membrane</keyword>
<name>A0AAJ2BRY4_9PSED</name>
<comment type="subcellular location">
    <subcellularLocation>
        <location evidence="1">Membrane</location>
        <topology evidence="1">Multi-pass membrane protein</topology>
    </subcellularLocation>
</comment>
<feature type="transmembrane region" description="Helical" evidence="9">
    <location>
        <begin position="44"/>
        <end position="64"/>
    </location>
</feature>
<dbReference type="GO" id="GO:0005385">
    <property type="term" value="F:zinc ion transmembrane transporter activity"/>
    <property type="evidence" value="ECO:0007669"/>
    <property type="project" value="InterPro"/>
</dbReference>
<dbReference type="InterPro" id="IPR027469">
    <property type="entry name" value="Cation_efflux_TMD_sf"/>
</dbReference>
<proteinExistence type="predicted"/>
<feature type="compositionally biased region" description="Basic and acidic residues" evidence="8">
    <location>
        <begin position="10"/>
        <end position="30"/>
    </location>
</feature>
<dbReference type="Gene3D" id="1.20.1510.10">
    <property type="entry name" value="Cation efflux protein transmembrane domain"/>
    <property type="match status" value="1"/>
</dbReference>
<dbReference type="InterPro" id="IPR058533">
    <property type="entry name" value="Cation_efflux_TM"/>
</dbReference>
<dbReference type="Proteomes" id="UP001268036">
    <property type="component" value="Unassembled WGS sequence"/>
</dbReference>
<sequence length="322" mass="34315">MSGSAHNHHHDHDHDHDHDHQHGHGHDHGHSHAPRVTAANERKLKLVFGLTLVYAIVQALGGWWAGSLALIADSGHMVSDAAALLLALVAYRVAAKAANARFTYGFHRVRILAALTNGVALLLLVLWIGWEAITRLREPTEVLSGPMLVVAVLGLLVNIVGFLVLNGGHKDDSNLRGALLHVAGDLLGSVGAILAALGILWTGWNWLDPALSLLVALLIVKSAWSLVRDAAAVLLQAAPREFDTASATAAVRALPEVAEVGHLHVWTLTDETRIATLHITPAPGSDPLRLPTLVGDLLRSRHGLQHVTVQVDPPGTLDAHCA</sequence>
<dbReference type="InterPro" id="IPR036837">
    <property type="entry name" value="Cation_efflux_CTD_sf"/>
</dbReference>
<feature type="transmembrane region" description="Helical" evidence="9">
    <location>
        <begin position="111"/>
        <end position="130"/>
    </location>
</feature>
<feature type="transmembrane region" description="Helical" evidence="9">
    <location>
        <begin position="210"/>
        <end position="227"/>
    </location>
</feature>
<evidence type="ECO:0000256" key="7">
    <source>
        <dbReference type="ARBA" id="ARBA00023136"/>
    </source>
</evidence>
<organism evidence="12 13">
    <name type="scientific">Pseudomonas oryzihabitans</name>
    <dbReference type="NCBI Taxonomy" id="47885"/>
    <lineage>
        <taxon>Bacteria</taxon>
        <taxon>Pseudomonadati</taxon>
        <taxon>Pseudomonadota</taxon>
        <taxon>Gammaproteobacteria</taxon>
        <taxon>Pseudomonadales</taxon>
        <taxon>Pseudomonadaceae</taxon>
        <taxon>Pseudomonas</taxon>
    </lineage>
</organism>
<comment type="caution">
    <text evidence="12">The sequence shown here is derived from an EMBL/GenBank/DDBJ whole genome shotgun (WGS) entry which is preliminary data.</text>
</comment>
<dbReference type="InterPro" id="IPR045316">
    <property type="entry name" value="Msc2-like"/>
</dbReference>
<dbReference type="SUPFAM" id="SSF161111">
    <property type="entry name" value="Cation efflux protein transmembrane domain-like"/>
    <property type="match status" value="1"/>
</dbReference>
<feature type="domain" description="Cation efflux protein transmembrane" evidence="10">
    <location>
        <begin position="45"/>
        <end position="235"/>
    </location>
</feature>
<evidence type="ECO:0000256" key="5">
    <source>
        <dbReference type="ARBA" id="ARBA00022989"/>
    </source>
</evidence>
<dbReference type="Pfam" id="PF01545">
    <property type="entry name" value="Cation_efflux"/>
    <property type="match status" value="1"/>
</dbReference>
<dbReference type="RefSeq" id="WP_309759772.1">
    <property type="nucleotide sequence ID" value="NZ_JAVJAF010000001.1"/>
</dbReference>
<feature type="region of interest" description="Disordered" evidence="8">
    <location>
        <begin position="1"/>
        <end position="35"/>
    </location>
</feature>
<dbReference type="PANTHER" id="PTHR45755">
    <property type="match status" value="1"/>
</dbReference>
<dbReference type="AlphaFoldDB" id="A0AAJ2BRY4"/>
<evidence type="ECO:0000313" key="13">
    <source>
        <dbReference type="Proteomes" id="UP001268036"/>
    </source>
</evidence>
<evidence type="ECO:0000256" key="4">
    <source>
        <dbReference type="ARBA" id="ARBA00022906"/>
    </source>
</evidence>
<dbReference type="PANTHER" id="PTHR45755:SF4">
    <property type="entry name" value="ZINC TRANSPORTER 7"/>
    <property type="match status" value="1"/>
</dbReference>
<evidence type="ECO:0000256" key="9">
    <source>
        <dbReference type="SAM" id="Phobius"/>
    </source>
</evidence>
<keyword evidence="2" id="KW-0813">Transport</keyword>
<feature type="transmembrane region" description="Helical" evidence="9">
    <location>
        <begin position="142"/>
        <end position="165"/>
    </location>
</feature>
<dbReference type="NCBIfam" id="TIGR01297">
    <property type="entry name" value="CDF"/>
    <property type="match status" value="1"/>
</dbReference>
<protein>
    <submittedName>
        <fullName evidence="12">Cobalt-zinc-cadmium efflux system protein</fullName>
    </submittedName>
</protein>
<keyword evidence="4" id="KW-0864">Zinc transport</keyword>
<evidence type="ECO:0000256" key="2">
    <source>
        <dbReference type="ARBA" id="ARBA00022448"/>
    </source>
</evidence>
<evidence type="ECO:0000256" key="6">
    <source>
        <dbReference type="ARBA" id="ARBA00023065"/>
    </source>
</evidence>
<keyword evidence="6" id="KW-0406">Ion transport</keyword>
<reference evidence="12" key="1">
    <citation type="submission" date="2023-08" db="EMBL/GenBank/DDBJ databases">
        <title>Functional and genomic diversity of the sorghum phyllosphere microbiome.</title>
        <authorList>
            <person name="Shade A."/>
        </authorList>
    </citation>
    <scope>NUCLEOTIDE SEQUENCE</scope>
    <source>
        <strain evidence="12">SORGH_AS_0201</strain>
    </source>
</reference>
<accession>A0AAJ2BRY4</accession>
<dbReference type="Pfam" id="PF16916">
    <property type="entry name" value="ZT_dimer"/>
    <property type="match status" value="1"/>
</dbReference>
<keyword evidence="4" id="KW-0862">Zinc</keyword>
<dbReference type="GO" id="GO:0006882">
    <property type="term" value="P:intracellular zinc ion homeostasis"/>
    <property type="evidence" value="ECO:0007669"/>
    <property type="project" value="InterPro"/>
</dbReference>
<evidence type="ECO:0000313" key="12">
    <source>
        <dbReference type="EMBL" id="MDR6235299.1"/>
    </source>
</evidence>
<evidence type="ECO:0000256" key="3">
    <source>
        <dbReference type="ARBA" id="ARBA00022692"/>
    </source>
</evidence>
<dbReference type="SUPFAM" id="SSF160240">
    <property type="entry name" value="Cation efflux protein cytoplasmic domain-like"/>
    <property type="match status" value="1"/>
</dbReference>
<feature type="domain" description="Cation efflux protein cytoplasmic" evidence="11">
    <location>
        <begin position="240"/>
        <end position="313"/>
    </location>
</feature>
<evidence type="ECO:0000259" key="11">
    <source>
        <dbReference type="Pfam" id="PF16916"/>
    </source>
</evidence>
<dbReference type="EMBL" id="JAVJAF010000001">
    <property type="protein sequence ID" value="MDR6235299.1"/>
    <property type="molecule type" value="Genomic_DNA"/>
</dbReference>
<dbReference type="InterPro" id="IPR002524">
    <property type="entry name" value="Cation_efflux"/>
</dbReference>
<keyword evidence="5 9" id="KW-1133">Transmembrane helix</keyword>
<feature type="transmembrane region" description="Helical" evidence="9">
    <location>
        <begin position="177"/>
        <end position="204"/>
    </location>
</feature>
<dbReference type="GO" id="GO:0016020">
    <property type="term" value="C:membrane"/>
    <property type="evidence" value="ECO:0007669"/>
    <property type="project" value="UniProtKB-SubCell"/>
</dbReference>
<dbReference type="InterPro" id="IPR027470">
    <property type="entry name" value="Cation_efflux_CTD"/>
</dbReference>
<gene>
    <name evidence="12" type="ORF">QE440_003040</name>
</gene>